<feature type="coiled-coil region" evidence="2">
    <location>
        <begin position="151"/>
        <end position="178"/>
    </location>
</feature>
<gene>
    <name evidence="5" type="ORF">PFISCL1PPCAC_15719</name>
</gene>
<comment type="caution">
    <text evidence="5">The sequence shown here is derived from an EMBL/GenBank/DDBJ whole genome shotgun (WGS) entry which is preliminary data.</text>
</comment>
<dbReference type="PANTHER" id="PTHR23166">
    <property type="entry name" value="FILAMIN/GPBP-INTERACTING PROTEIN"/>
    <property type="match status" value="1"/>
</dbReference>
<sequence>MEFHYDEATRKMATQPNDSFPAEFTRENLVQLLLYLEGEIQNRDRAILSLKEDKVRLLSFEAKYSRACPSDPVHALSRDSNFVQEFKLQTTVGELFDNQVEALEKISSGYNEAYRRTAHMAKSAENRYDMAMHDLEVEREWKKYAVSNESVQSLREENSRLKGEVERLNNEVILSKKEIAESNMGAQDESERHKKIVIFLMNERKEMLATMSEMKFRNNASDNTVEQTSLIEELRKQVEVLIGERDAIKNVNKSMKGEIIALKEVARTQEEDLHLMKKTLVGATKGMSIDRNMVDGSMVMANRIAMSAPARSLSSSSSFPCEKSRLPRAPGLSPSTNLPIASKTIIAKKTPAMGLSTMRRTVERRGMEGEEQSRLTRSSSLRGQSEPRPIGPPLPSIRPSTLPKSISNGANDPSLLISSPSIQSSTLSRLPSKSDGKATQATKSKNSLLRAFGK</sequence>
<keyword evidence="1 2" id="KW-0175">Coiled coil</keyword>
<evidence type="ECO:0000259" key="4">
    <source>
        <dbReference type="Pfam" id="PF09727"/>
    </source>
</evidence>
<dbReference type="PANTHER" id="PTHR23166:SF7">
    <property type="entry name" value="LEUCINE ZIPPER PROTEIN 1"/>
    <property type="match status" value="1"/>
</dbReference>
<evidence type="ECO:0000313" key="6">
    <source>
        <dbReference type="Proteomes" id="UP001432322"/>
    </source>
</evidence>
<protein>
    <recommendedName>
        <fullName evidence="4">Cortactin-binding protein-2 N-terminal domain-containing protein</fullName>
    </recommendedName>
</protein>
<evidence type="ECO:0000313" key="5">
    <source>
        <dbReference type="EMBL" id="GMT24422.1"/>
    </source>
</evidence>
<evidence type="ECO:0000256" key="3">
    <source>
        <dbReference type="SAM" id="MobiDB-lite"/>
    </source>
</evidence>
<feature type="compositionally biased region" description="Low complexity" evidence="3">
    <location>
        <begin position="413"/>
        <end position="430"/>
    </location>
</feature>
<dbReference type="EMBL" id="BTSY01000004">
    <property type="protein sequence ID" value="GMT24422.1"/>
    <property type="molecule type" value="Genomic_DNA"/>
</dbReference>
<feature type="compositionally biased region" description="Polar residues" evidence="3">
    <location>
        <begin position="437"/>
        <end position="447"/>
    </location>
</feature>
<keyword evidence="6" id="KW-1185">Reference proteome</keyword>
<evidence type="ECO:0000256" key="2">
    <source>
        <dbReference type="SAM" id="Coils"/>
    </source>
</evidence>
<evidence type="ECO:0000256" key="1">
    <source>
        <dbReference type="ARBA" id="ARBA00023054"/>
    </source>
</evidence>
<dbReference type="Proteomes" id="UP001432322">
    <property type="component" value="Unassembled WGS sequence"/>
</dbReference>
<feature type="compositionally biased region" description="Basic and acidic residues" evidence="3">
    <location>
        <begin position="360"/>
        <end position="374"/>
    </location>
</feature>
<proteinExistence type="predicted"/>
<dbReference type="Pfam" id="PF09727">
    <property type="entry name" value="CortBP2"/>
    <property type="match status" value="1"/>
</dbReference>
<dbReference type="InterPro" id="IPR050719">
    <property type="entry name" value="Cortactin-Actin_Reg"/>
</dbReference>
<organism evidence="5 6">
    <name type="scientific">Pristionchus fissidentatus</name>
    <dbReference type="NCBI Taxonomy" id="1538716"/>
    <lineage>
        <taxon>Eukaryota</taxon>
        <taxon>Metazoa</taxon>
        <taxon>Ecdysozoa</taxon>
        <taxon>Nematoda</taxon>
        <taxon>Chromadorea</taxon>
        <taxon>Rhabditida</taxon>
        <taxon>Rhabditina</taxon>
        <taxon>Diplogasteromorpha</taxon>
        <taxon>Diplogasteroidea</taxon>
        <taxon>Neodiplogasteridae</taxon>
        <taxon>Pristionchus</taxon>
    </lineage>
</organism>
<dbReference type="InterPro" id="IPR019131">
    <property type="entry name" value="Cortactin-binding_p2_N"/>
</dbReference>
<feature type="compositionally biased region" description="Polar residues" evidence="3">
    <location>
        <begin position="398"/>
        <end position="411"/>
    </location>
</feature>
<name>A0AAV5W0A7_9BILA</name>
<accession>A0AAV5W0A7</accession>
<dbReference type="AlphaFoldDB" id="A0AAV5W0A7"/>
<feature type="domain" description="Cortactin-binding protein-2 N-terminal" evidence="4">
    <location>
        <begin position="24"/>
        <end position="205"/>
    </location>
</feature>
<feature type="region of interest" description="Disordered" evidence="3">
    <location>
        <begin position="310"/>
        <end position="454"/>
    </location>
</feature>
<reference evidence="5" key="1">
    <citation type="submission" date="2023-10" db="EMBL/GenBank/DDBJ databases">
        <title>Genome assembly of Pristionchus species.</title>
        <authorList>
            <person name="Yoshida K."/>
            <person name="Sommer R.J."/>
        </authorList>
    </citation>
    <scope>NUCLEOTIDE SEQUENCE</scope>
    <source>
        <strain evidence="5">RS5133</strain>
    </source>
</reference>